<evidence type="ECO:0000256" key="3">
    <source>
        <dbReference type="ARBA" id="ARBA00022690"/>
    </source>
</evidence>
<evidence type="ECO:0000259" key="8">
    <source>
        <dbReference type="Pfam" id="PF05375"/>
    </source>
</evidence>
<keyword evidence="5" id="KW-1015">Disulfide bond</keyword>
<name>A0A224Y4Y7_9HEMI</name>
<comment type="subcellular location">
    <subcellularLocation>
        <location evidence="1">Secreted</location>
    </subcellularLocation>
</comment>
<protein>
    <submittedName>
        <fullName evidence="9">Putative secreted protein</fullName>
    </submittedName>
</protein>
<keyword evidence="3" id="KW-0646">Protease inhibitor</keyword>
<feature type="signal peptide" evidence="7">
    <location>
        <begin position="1"/>
        <end position="16"/>
    </location>
</feature>
<evidence type="ECO:0000256" key="7">
    <source>
        <dbReference type="SAM" id="SignalP"/>
    </source>
</evidence>
<evidence type="ECO:0000256" key="1">
    <source>
        <dbReference type="ARBA" id="ARBA00004613"/>
    </source>
</evidence>
<evidence type="ECO:0000256" key="5">
    <source>
        <dbReference type="ARBA" id="ARBA00023157"/>
    </source>
</evidence>
<dbReference type="EMBL" id="GFTR01000186">
    <property type="protein sequence ID" value="JAW16240.1"/>
    <property type="molecule type" value="Transcribed_RNA"/>
</dbReference>
<organism evidence="9">
    <name type="scientific">Panstrongylus lignarius</name>
    <dbReference type="NCBI Taxonomy" id="156445"/>
    <lineage>
        <taxon>Eukaryota</taxon>
        <taxon>Metazoa</taxon>
        <taxon>Ecdysozoa</taxon>
        <taxon>Arthropoda</taxon>
        <taxon>Hexapoda</taxon>
        <taxon>Insecta</taxon>
        <taxon>Pterygota</taxon>
        <taxon>Neoptera</taxon>
        <taxon>Paraneoptera</taxon>
        <taxon>Hemiptera</taxon>
        <taxon>Heteroptera</taxon>
        <taxon>Panheteroptera</taxon>
        <taxon>Cimicomorpha</taxon>
        <taxon>Reduviidae</taxon>
        <taxon>Triatominae</taxon>
        <taxon>Panstrongylus</taxon>
    </lineage>
</organism>
<accession>A0A224Y4Y7</accession>
<evidence type="ECO:0000256" key="2">
    <source>
        <dbReference type="ARBA" id="ARBA00022525"/>
    </source>
</evidence>
<keyword evidence="4" id="KW-0722">Serine protease inhibitor</keyword>
<dbReference type="SUPFAM" id="SSF57283">
    <property type="entry name" value="PMP inhibitors"/>
    <property type="match status" value="1"/>
</dbReference>
<evidence type="ECO:0000313" key="9">
    <source>
        <dbReference type="EMBL" id="JAW16240.1"/>
    </source>
</evidence>
<reference evidence="9" key="1">
    <citation type="journal article" date="2018" name="PLoS Negl. Trop. Dis.">
        <title>An insight into the salivary gland and fat body transcriptome of Panstrongylus lignarius (Hemiptera: Heteroptera), the main vector of Chagas disease in Peru.</title>
        <authorList>
            <person name="Nevoa J.C."/>
            <person name="Mendes M.T."/>
            <person name="da Silva M.V."/>
            <person name="Soares S.C."/>
            <person name="Oliveira C.J.F."/>
            <person name="Ribeiro J.M.C."/>
        </authorList>
    </citation>
    <scope>NUCLEOTIDE SEQUENCE</scope>
</reference>
<evidence type="ECO:0000256" key="4">
    <source>
        <dbReference type="ARBA" id="ARBA00022900"/>
    </source>
</evidence>
<dbReference type="AlphaFoldDB" id="A0A224Y4Y7"/>
<dbReference type="GO" id="GO:0005576">
    <property type="term" value="C:extracellular region"/>
    <property type="evidence" value="ECO:0007669"/>
    <property type="project" value="UniProtKB-SubCell"/>
</dbReference>
<dbReference type="InterPro" id="IPR008037">
    <property type="entry name" value="Pacifastin_dom"/>
</dbReference>
<feature type="chain" id="PRO_5013053217" evidence="7">
    <location>
        <begin position="17"/>
        <end position="69"/>
    </location>
</feature>
<proteinExistence type="inferred from homology"/>
<dbReference type="InterPro" id="IPR036201">
    <property type="entry name" value="Pacifastin_dom_sf"/>
</dbReference>
<keyword evidence="2" id="KW-0964">Secreted</keyword>
<sequence>MSRILVGLLLITLVAGFKDCTPGTQVDAGDGCNTCLCLGKGTVVSCTLRDCSVLRKKREVPLGNLNLLL</sequence>
<evidence type="ECO:0000256" key="6">
    <source>
        <dbReference type="ARBA" id="ARBA00029459"/>
    </source>
</evidence>
<keyword evidence="7" id="KW-0732">Signal</keyword>
<feature type="domain" description="Pacifastin" evidence="8">
    <location>
        <begin position="20"/>
        <end position="57"/>
    </location>
</feature>
<dbReference type="GO" id="GO:0004867">
    <property type="term" value="F:serine-type endopeptidase inhibitor activity"/>
    <property type="evidence" value="ECO:0007669"/>
    <property type="project" value="UniProtKB-KW"/>
</dbReference>
<dbReference type="Pfam" id="PF05375">
    <property type="entry name" value="Pacifastin_I"/>
    <property type="match status" value="1"/>
</dbReference>
<comment type="similarity">
    <text evidence="6">Belongs to the protease inhibitor I19 family.</text>
</comment>